<dbReference type="Gene3D" id="3.40.50.150">
    <property type="entry name" value="Vaccinia Virus protein VP39"/>
    <property type="match status" value="1"/>
</dbReference>
<dbReference type="CDD" id="cd02440">
    <property type="entry name" value="AdoMet_MTases"/>
    <property type="match status" value="1"/>
</dbReference>
<dbReference type="PANTHER" id="PTHR43861">
    <property type="entry name" value="TRANS-ACONITATE 2-METHYLTRANSFERASE-RELATED"/>
    <property type="match status" value="1"/>
</dbReference>
<protein>
    <submittedName>
        <fullName evidence="2">SAM-dependent methyltransferase</fullName>
    </submittedName>
</protein>
<accession>A0A7Y9JDR0</accession>
<comment type="caution">
    <text evidence="2">The sequence shown here is derived from an EMBL/GenBank/DDBJ whole genome shotgun (WGS) entry which is preliminary data.</text>
</comment>
<dbReference type="InterPro" id="IPR029063">
    <property type="entry name" value="SAM-dependent_MTases_sf"/>
</dbReference>
<keyword evidence="3" id="KW-1185">Reference proteome</keyword>
<name>A0A7Y9JDR0_9ACTN</name>
<organism evidence="2 3">
    <name type="scientific">Actinomadura luteofluorescens</name>
    <dbReference type="NCBI Taxonomy" id="46163"/>
    <lineage>
        <taxon>Bacteria</taxon>
        <taxon>Bacillati</taxon>
        <taxon>Actinomycetota</taxon>
        <taxon>Actinomycetes</taxon>
        <taxon>Streptosporangiales</taxon>
        <taxon>Thermomonosporaceae</taxon>
        <taxon>Actinomadura</taxon>
    </lineage>
</organism>
<dbReference type="AlphaFoldDB" id="A0A7Y9JDR0"/>
<dbReference type="EMBL" id="JACCBA010000001">
    <property type="protein sequence ID" value="NYD44753.1"/>
    <property type="molecule type" value="Genomic_DNA"/>
</dbReference>
<dbReference type="SUPFAM" id="SSF53335">
    <property type="entry name" value="S-adenosyl-L-methionine-dependent methyltransferases"/>
    <property type="match status" value="1"/>
</dbReference>
<dbReference type="Proteomes" id="UP000529783">
    <property type="component" value="Unassembled WGS sequence"/>
</dbReference>
<keyword evidence="2" id="KW-0808">Transferase</keyword>
<evidence type="ECO:0000313" key="2">
    <source>
        <dbReference type="EMBL" id="NYD44753.1"/>
    </source>
</evidence>
<dbReference type="PANTHER" id="PTHR43861:SF1">
    <property type="entry name" value="TRANS-ACONITATE 2-METHYLTRANSFERASE"/>
    <property type="match status" value="1"/>
</dbReference>
<reference evidence="2 3" key="1">
    <citation type="submission" date="2020-07" db="EMBL/GenBank/DDBJ databases">
        <title>Sequencing the genomes of 1000 actinobacteria strains.</title>
        <authorList>
            <person name="Klenk H.-P."/>
        </authorList>
    </citation>
    <scope>NUCLEOTIDE SEQUENCE [LARGE SCALE GENOMIC DNA]</scope>
    <source>
        <strain evidence="2 3">DSM 40398</strain>
    </source>
</reference>
<evidence type="ECO:0000313" key="3">
    <source>
        <dbReference type="Proteomes" id="UP000529783"/>
    </source>
</evidence>
<dbReference type="Pfam" id="PF13847">
    <property type="entry name" value="Methyltransf_31"/>
    <property type="match status" value="1"/>
</dbReference>
<proteinExistence type="predicted"/>
<sequence>MLEMQARDGNLRRMNIVNTHQSEAWNGYEGRHWADHHNRYDTLVTGLNEPLFAAARIESGHRVLDVGCGAGKTTRIAALRAGHTGHAVGIDLSGPMLERARGTAEEEGITNVTFGRGDAQVHAFPRAHFDVAVSRGGVMYFADPVAAFSNVREALKPGGRLAFVCGRTTDEDETGRVWAAMARHVPLPDPAEDDAPGPMNFTDKDRIVSVLTAAGLTAHRPGKEG</sequence>
<dbReference type="GO" id="GO:0032259">
    <property type="term" value="P:methylation"/>
    <property type="evidence" value="ECO:0007669"/>
    <property type="project" value="UniProtKB-KW"/>
</dbReference>
<keyword evidence="2" id="KW-0489">Methyltransferase</keyword>
<dbReference type="InterPro" id="IPR025714">
    <property type="entry name" value="Methyltranfer_dom"/>
</dbReference>
<dbReference type="GO" id="GO:0008168">
    <property type="term" value="F:methyltransferase activity"/>
    <property type="evidence" value="ECO:0007669"/>
    <property type="project" value="UniProtKB-KW"/>
</dbReference>
<feature type="domain" description="Methyltransferase" evidence="1">
    <location>
        <begin position="58"/>
        <end position="164"/>
    </location>
</feature>
<gene>
    <name evidence="2" type="ORF">BJY14_000736</name>
</gene>
<evidence type="ECO:0000259" key="1">
    <source>
        <dbReference type="Pfam" id="PF13847"/>
    </source>
</evidence>